<name>A0A089MIY1_PAEBO</name>
<keyword evidence="1" id="KW-0472">Membrane</keyword>
<gene>
    <name evidence="2" type="ORF">PBOR_05870</name>
</gene>
<keyword evidence="1" id="KW-1133">Transmembrane helix</keyword>
<organism evidence="2 3">
    <name type="scientific">Paenibacillus borealis</name>
    <dbReference type="NCBI Taxonomy" id="160799"/>
    <lineage>
        <taxon>Bacteria</taxon>
        <taxon>Bacillati</taxon>
        <taxon>Bacillota</taxon>
        <taxon>Bacilli</taxon>
        <taxon>Bacillales</taxon>
        <taxon>Paenibacillaceae</taxon>
        <taxon>Paenibacillus</taxon>
    </lineage>
</organism>
<evidence type="ECO:0000313" key="2">
    <source>
        <dbReference type="EMBL" id="AIQ56519.1"/>
    </source>
</evidence>
<dbReference type="RefSeq" id="WP_042210846.1">
    <property type="nucleotide sequence ID" value="NZ_CP009285.1"/>
</dbReference>
<dbReference type="KEGG" id="pbd:PBOR_05870"/>
<dbReference type="OrthoDB" id="2914066at2"/>
<protein>
    <submittedName>
        <fullName evidence="2">Uncharacterized protein</fullName>
    </submittedName>
</protein>
<evidence type="ECO:0000256" key="1">
    <source>
        <dbReference type="SAM" id="Phobius"/>
    </source>
</evidence>
<dbReference type="EMBL" id="CP009285">
    <property type="protein sequence ID" value="AIQ56519.1"/>
    <property type="molecule type" value="Genomic_DNA"/>
</dbReference>
<keyword evidence="3" id="KW-1185">Reference proteome</keyword>
<keyword evidence="1" id="KW-0812">Transmembrane</keyword>
<dbReference type="Proteomes" id="UP000029518">
    <property type="component" value="Chromosome"/>
</dbReference>
<evidence type="ECO:0000313" key="3">
    <source>
        <dbReference type="Proteomes" id="UP000029518"/>
    </source>
</evidence>
<reference evidence="2" key="1">
    <citation type="submission" date="2014-08" db="EMBL/GenBank/DDBJ databases">
        <title>Comparative genomics of the Paenibacillus odorifer group.</title>
        <authorList>
            <person name="den Bakker H.C."/>
            <person name="Tsai Y.-C.Y.-C."/>
            <person name="Martin N."/>
            <person name="Korlach J."/>
            <person name="Wiedmann M."/>
        </authorList>
    </citation>
    <scope>NUCLEOTIDE SEQUENCE [LARGE SCALE GENOMIC DNA]</scope>
    <source>
        <strain evidence="2">DSM 13188</strain>
    </source>
</reference>
<accession>A0A089MIY1</accession>
<feature type="transmembrane region" description="Helical" evidence="1">
    <location>
        <begin position="33"/>
        <end position="52"/>
    </location>
</feature>
<dbReference type="HOGENOM" id="CLU_2881574_0_0_9"/>
<dbReference type="AlphaFoldDB" id="A0A089MIY1"/>
<sequence>MQKLGEVMVESFLDYSLGPYGRALSALLFKYQFPVNCAIFAFVVFSIIRKLYIRKKEQVNKHD</sequence>
<proteinExistence type="predicted"/>